<feature type="non-terminal residue" evidence="3">
    <location>
        <position position="154"/>
    </location>
</feature>
<keyword evidence="2" id="KW-1185">Reference proteome</keyword>
<reference evidence="3" key="1">
    <citation type="submission" date="2025-08" db="UniProtKB">
        <authorList>
            <consortium name="RefSeq"/>
        </authorList>
    </citation>
    <scope>IDENTIFICATION</scope>
    <source>
        <strain evidence="3">USDA-PBARC FA_bdor</strain>
        <tissue evidence="3">Whole organism</tissue>
    </source>
</reference>
<sequence>MVEGGKSGKRERRRRKRRKPEEVRQRSAKVASLTHESRGTRTRRRTNGGSLSSRGSAGMQCGLCAVLAGLFRRAMCIAGSRRGSGESCYQELTTEQQVMIDQKTCEVGVTITSATPERTSSFTHRCVRDVIPETSSAEVTADSPEDDALFVRIS</sequence>
<gene>
    <name evidence="3" type="primary">LOC105270903</name>
</gene>
<accession>A0A9R1U6N4</accession>
<dbReference type="RefSeq" id="XP_011310439.1">
    <property type="nucleotide sequence ID" value="XM_011312137.1"/>
</dbReference>
<feature type="region of interest" description="Disordered" evidence="1">
    <location>
        <begin position="1"/>
        <end position="57"/>
    </location>
</feature>
<proteinExistence type="predicted"/>
<organism evidence="2 3">
    <name type="scientific">Fopius arisanus</name>
    <dbReference type="NCBI Taxonomy" id="64838"/>
    <lineage>
        <taxon>Eukaryota</taxon>
        <taxon>Metazoa</taxon>
        <taxon>Ecdysozoa</taxon>
        <taxon>Arthropoda</taxon>
        <taxon>Hexapoda</taxon>
        <taxon>Insecta</taxon>
        <taxon>Pterygota</taxon>
        <taxon>Neoptera</taxon>
        <taxon>Endopterygota</taxon>
        <taxon>Hymenoptera</taxon>
        <taxon>Apocrita</taxon>
        <taxon>Ichneumonoidea</taxon>
        <taxon>Braconidae</taxon>
        <taxon>Opiinae</taxon>
        <taxon>Fopius</taxon>
    </lineage>
</organism>
<dbReference type="KEGG" id="fas:105270903"/>
<dbReference type="OrthoDB" id="7609757at2759"/>
<name>A0A9R1U6N4_9HYME</name>
<dbReference type="GeneID" id="105270903"/>
<protein>
    <submittedName>
        <fullName evidence="3">Uncharacterized protein</fullName>
    </submittedName>
</protein>
<dbReference type="AlphaFoldDB" id="A0A9R1U6N4"/>
<evidence type="ECO:0000256" key="1">
    <source>
        <dbReference type="SAM" id="MobiDB-lite"/>
    </source>
</evidence>
<dbReference type="Proteomes" id="UP000694866">
    <property type="component" value="Unplaced"/>
</dbReference>
<evidence type="ECO:0000313" key="2">
    <source>
        <dbReference type="Proteomes" id="UP000694866"/>
    </source>
</evidence>
<feature type="compositionally biased region" description="Basic residues" evidence="1">
    <location>
        <begin position="7"/>
        <end position="18"/>
    </location>
</feature>
<evidence type="ECO:0000313" key="3">
    <source>
        <dbReference type="RefSeq" id="XP_011310439.1"/>
    </source>
</evidence>
<feature type="compositionally biased region" description="Low complexity" evidence="1">
    <location>
        <begin position="47"/>
        <end position="56"/>
    </location>
</feature>